<keyword evidence="2" id="KW-0732">Signal</keyword>
<feature type="region of interest" description="Disordered" evidence="1">
    <location>
        <begin position="32"/>
        <end position="53"/>
    </location>
</feature>
<keyword evidence="4" id="KW-1185">Reference proteome</keyword>
<reference evidence="4" key="1">
    <citation type="journal article" date="2019" name="Int. J. Syst. Evol. Microbiol.">
        <title>The Global Catalogue of Microorganisms (GCM) 10K type strain sequencing project: providing services to taxonomists for standard genome sequencing and annotation.</title>
        <authorList>
            <consortium name="The Broad Institute Genomics Platform"/>
            <consortium name="The Broad Institute Genome Sequencing Center for Infectious Disease"/>
            <person name="Wu L."/>
            <person name="Ma J."/>
        </authorList>
    </citation>
    <scope>NUCLEOTIDE SEQUENCE [LARGE SCALE GENOMIC DNA]</scope>
    <source>
        <strain evidence="4">JCM 17342</strain>
    </source>
</reference>
<feature type="compositionally biased region" description="Polar residues" evidence="1">
    <location>
        <begin position="32"/>
        <end position="52"/>
    </location>
</feature>
<feature type="signal peptide" evidence="2">
    <location>
        <begin position="1"/>
        <end position="31"/>
    </location>
</feature>
<evidence type="ECO:0000256" key="1">
    <source>
        <dbReference type="SAM" id="MobiDB-lite"/>
    </source>
</evidence>
<feature type="chain" id="PRO_5047319840" evidence="2">
    <location>
        <begin position="32"/>
        <end position="115"/>
    </location>
</feature>
<comment type="caution">
    <text evidence="3">The sequence shown here is derived from an EMBL/GenBank/DDBJ whole genome shotgun (WGS) entry which is preliminary data.</text>
</comment>
<proteinExistence type="predicted"/>
<organism evidence="3 4">
    <name type="scientific">Allokutzneria multivorans</name>
    <dbReference type="NCBI Taxonomy" id="1142134"/>
    <lineage>
        <taxon>Bacteria</taxon>
        <taxon>Bacillati</taxon>
        <taxon>Actinomycetota</taxon>
        <taxon>Actinomycetes</taxon>
        <taxon>Pseudonocardiales</taxon>
        <taxon>Pseudonocardiaceae</taxon>
        <taxon>Allokutzneria</taxon>
    </lineage>
</organism>
<evidence type="ECO:0000313" key="3">
    <source>
        <dbReference type="EMBL" id="GAA3989418.1"/>
    </source>
</evidence>
<dbReference type="EMBL" id="BAABAL010000004">
    <property type="protein sequence ID" value="GAA3989418.1"/>
    <property type="molecule type" value="Genomic_DNA"/>
</dbReference>
<protein>
    <submittedName>
        <fullName evidence="3">Uncharacterized protein</fullName>
    </submittedName>
</protein>
<evidence type="ECO:0000256" key="2">
    <source>
        <dbReference type="SAM" id="SignalP"/>
    </source>
</evidence>
<accession>A0ABP7QXB8</accession>
<name>A0ABP7QXB8_9PSEU</name>
<dbReference type="Proteomes" id="UP001501747">
    <property type="component" value="Unassembled WGS sequence"/>
</dbReference>
<sequence length="115" mass="12080">MVKTVRMAGRGLVVALSTAVLLPFVAGTGNAGTAPQTNSVGAHSQGTTTSGKQDARLLRDGRWVHDRWIRDRWHHRWNRRPSNGIGIGLGLRIGLGVGIGVGIGTGDSGDDGDDD</sequence>
<evidence type="ECO:0000313" key="4">
    <source>
        <dbReference type="Proteomes" id="UP001501747"/>
    </source>
</evidence>
<gene>
    <name evidence="3" type="ORF">GCM10022247_05010</name>
</gene>